<name>A0A1Y1SGV4_9GAMM</name>
<dbReference type="AlphaFoldDB" id="A0A1Y1SGV4"/>
<evidence type="ECO:0000313" key="2">
    <source>
        <dbReference type="Proteomes" id="UP000192342"/>
    </source>
</evidence>
<dbReference type="STRING" id="1317117.ATO7_03430"/>
<keyword evidence="2" id="KW-1185">Reference proteome</keyword>
<comment type="caution">
    <text evidence="1">The sequence shown here is derived from an EMBL/GenBank/DDBJ whole genome shotgun (WGS) entry which is preliminary data.</text>
</comment>
<accession>A0A1Y1SGV4</accession>
<dbReference type="EMBL" id="AQQV01000001">
    <property type="protein sequence ID" value="ORE88895.1"/>
    <property type="molecule type" value="Genomic_DNA"/>
</dbReference>
<sequence>MAGLLSLAARRKVFICAVNGVIGAGQVADIHRYAGEQNMMRRIHATIAVGAVALYAGVVQAADVFTIDAAISEQDGPGYNILFGTSNAEELFQTLERDNLRRLVAQQSGGQFSGDEVIAADLNFRGVDMTINFTEVGTPALLFSIPDIDFTRVFGDQDTREGNIDDLIEFLKTNEDGVASQLSAELARSSPSDPVAGNPASMQSRMADTDFKQAFTQKVSQVWGCGTSASAEQKVMLAKAGFGCVTDVADLNFRMPAVELAQLGGPASDAAAVGLYDDYFSRINRVRGENKLTLGLDYAQVSGSAGNGGVEHESSVISLPLSYTVVFDNDPRKRVIVRMPISLIDTEGASTYQVALGLAYNHPVTKAWSLTPSVGYSAAGSEDLASASALASFSLASSYTLNLGGWALNIGNMIGNYSTQKITLGDYESDPGISNTVITNGILFSGPSSLLANDLVVEYYVNDTRYTGDDLFTDNAQEFGVNFGKLNTTGEVVTSFIKGSVSYTMASGDNGNEADMLRLSLIFKF</sequence>
<reference evidence="1 2" key="1">
    <citation type="submission" date="2013-04" db="EMBL/GenBank/DDBJ databases">
        <title>Oceanococcus atlanticus 22II-S10r2 Genome Sequencing.</title>
        <authorList>
            <person name="Lai Q."/>
            <person name="Li G."/>
            <person name="Shao Z."/>
        </authorList>
    </citation>
    <scope>NUCLEOTIDE SEQUENCE [LARGE SCALE GENOMIC DNA]</scope>
    <source>
        <strain evidence="1 2">22II-S10r2</strain>
    </source>
</reference>
<organism evidence="1 2">
    <name type="scientific">Oceanococcus atlanticus</name>
    <dbReference type="NCBI Taxonomy" id="1317117"/>
    <lineage>
        <taxon>Bacteria</taxon>
        <taxon>Pseudomonadati</taxon>
        <taxon>Pseudomonadota</taxon>
        <taxon>Gammaproteobacteria</taxon>
        <taxon>Chromatiales</taxon>
        <taxon>Oceanococcaceae</taxon>
        <taxon>Oceanococcus</taxon>
    </lineage>
</organism>
<protein>
    <submittedName>
        <fullName evidence="1">Uncharacterized protein</fullName>
    </submittedName>
</protein>
<evidence type="ECO:0000313" key="1">
    <source>
        <dbReference type="EMBL" id="ORE88895.1"/>
    </source>
</evidence>
<gene>
    <name evidence="1" type="ORF">ATO7_03430</name>
</gene>
<proteinExistence type="predicted"/>
<dbReference type="Proteomes" id="UP000192342">
    <property type="component" value="Unassembled WGS sequence"/>
</dbReference>